<evidence type="ECO:0000256" key="1">
    <source>
        <dbReference type="ARBA" id="ARBA00001400"/>
    </source>
</evidence>
<evidence type="ECO:0000256" key="3">
    <source>
        <dbReference type="ARBA" id="ARBA00008184"/>
    </source>
</evidence>
<feature type="active site" description="Proton acceptor" evidence="9 10">
    <location>
        <position position="64"/>
    </location>
</feature>
<evidence type="ECO:0000256" key="10">
    <source>
        <dbReference type="PROSITE-ProRule" id="PRU10072"/>
    </source>
</evidence>
<evidence type="ECO:0000256" key="4">
    <source>
        <dbReference type="ARBA" id="ARBA00012030"/>
    </source>
</evidence>
<proteinExistence type="inferred from homology"/>
<dbReference type="EMBL" id="CP098755">
    <property type="protein sequence ID" value="USG65501.1"/>
    <property type="molecule type" value="Genomic_DNA"/>
</dbReference>
<dbReference type="HAMAP" id="MF_00148">
    <property type="entry name" value="UDG"/>
    <property type="match status" value="1"/>
</dbReference>
<name>A0ABY4WLH6_9BACL</name>
<evidence type="ECO:0000256" key="7">
    <source>
        <dbReference type="ARBA" id="ARBA00022801"/>
    </source>
</evidence>
<dbReference type="SMART" id="SM00986">
    <property type="entry name" value="UDG"/>
    <property type="match status" value="1"/>
</dbReference>
<dbReference type="EC" id="3.2.2.27" evidence="4 9"/>
<dbReference type="Gene3D" id="3.40.470.10">
    <property type="entry name" value="Uracil-DNA glycosylase-like domain"/>
    <property type="match status" value="1"/>
</dbReference>
<evidence type="ECO:0000256" key="9">
    <source>
        <dbReference type="HAMAP-Rule" id="MF_00148"/>
    </source>
</evidence>
<evidence type="ECO:0000256" key="2">
    <source>
        <dbReference type="ARBA" id="ARBA00002631"/>
    </source>
</evidence>
<evidence type="ECO:0000313" key="14">
    <source>
        <dbReference type="Proteomes" id="UP001056500"/>
    </source>
</evidence>
<dbReference type="InterPro" id="IPR036895">
    <property type="entry name" value="Uracil-DNA_glycosylase-like_sf"/>
</dbReference>
<dbReference type="NCBIfam" id="NF003589">
    <property type="entry name" value="PRK05254.1-2"/>
    <property type="match status" value="1"/>
</dbReference>
<sequence>MSILRNDWATLLEEEFQQPYYIQLREFLKTEYQNGTIYPDMYDIFNALHLTSYREAKVVILGQDPYHGPGQAHGLSFSVKPGVTTPPSLQNIYKELQSDLGCAIPQHGYLVEWAKQGVLLLNTVLTVRGGNPNSHKGKGWEQFTDRVIRVLNDRETPLVFILWGRHAQEKAAFIDRGKHFVIQSPHPSPFSANRGFFGSRPFSRANQFLREQGLGEIDWQLPLQAEREASGASARSSLT</sequence>
<dbReference type="NCBIfam" id="NF003591">
    <property type="entry name" value="PRK05254.1-4"/>
    <property type="match status" value="1"/>
</dbReference>
<dbReference type="Pfam" id="PF03167">
    <property type="entry name" value="UDG"/>
    <property type="match status" value="1"/>
</dbReference>
<dbReference type="RefSeq" id="WP_251872583.1">
    <property type="nucleotide sequence ID" value="NZ_CP098755.1"/>
</dbReference>
<keyword evidence="7 9" id="KW-0378">Hydrolase</keyword>
<dbReference type="PROSITE" id="PS00130">
    <property type="entry name" value="U_DNA_GLYCOSYLASE"/>
    <property type="match status" value="1"/>
</dbReference>
<dbReference type="PANTHER" id="PTHR11264">
    <property type="entry name" value="URACIL-DNA GLYCOSYLASE"/>
    <property type="match status" value="1"/>
</dbReference>
<dbReference type="PANTHER" id="PTHR11264:SF0">
    <property type="entry name" value="URACIL-DNA GLYCOSYLASE"/>
    <property type="match status" value="1"/>
</dbReference>
<dbReference type="InterPro" id="IPR005122">
    <property type="entry name" value="Uracil-DNA_glycosylase-like"/>
</dbReference>
<dbReference type="NCBIfam" id="TIGR00628">
    <property type="entry name" value="ung"/>
    <property type="match status" value="1"/>
</dbReference>
<dbReference type="CDD" id="cd10027">
    <property type="entry name" value="UDG-F1-like"/>
    <property type="match status" value="1"/>
</dbReference>
<accession>A0ABY4WLH6</accession>
<protein>
    <recommendedName>
        <fullName evidence="5 9">Uracil-DNA glycosylase</fullName>
        <shortName evidence="9">UDG</shortName>
        <ecNumber evidence="4 9">3.2.2.27</ecNumber>
    </recommendedName>
</protein>
<evidence type="ECO:0000313" key="13">
    <source>
        <dbReference type="EMBL" id="USG65501.1"/>
    </source>
</evidence>
<comment type="subcellular location">
    <subcellularLocation>
        <location evidence="9">Cytoplasm</location>
    </subcellularLocation>
</comment>
<gene>
    <name evidence="9" type="primary">ung</name>
    <name evidence="13" type="ORF">NDK47_25915</name>
</gene>
<keyword evidence="13" id="KW-0326">Glycosidase</keyword>
<dbReference type="NCBIfam" id="NF003588">
    <property type="entry name" value="PRK05254.1-1"/>
    <property type="match status" value="1"/>
</dbReference>
<comment type="similarity">
    <text evidence="3 9 11">Belongs to the uracil-DNA glycosylase (UDG) superfamily. UNG family.</text>
</comment>
<keyword evidence="6 9" id="KW-0227">DNA damage</keyword>
<evidence type="ECO:0000256" key="11">
    <source>
        <dbReference type="RuleBase" id="RU003780"/>
    </source>
</evidence>
<dbReference type="GO" id="GO:0004844">
    <property type="term" value="F:uracil DNA N-glycosylase activity"/>
    <property type="evidence" value="ECO:0007669"/>
    <property type="project" value="UniProtKB-EC"/>
</dbReference>
<organism evidence="13 14">
    <name type="scientific">Brevibacillus ruminantium</name>
    <dbReference type="NCBI Taxonomy" id="2950604"/>
    <lineage>
        <taxon>Bacteria</taxon>
        <taxon>Bacillati</taxon>
        <taxon>Bacillota</taxon>
        <taxon>Bacilli</taxon>
        <taxon>Bacillales</taxon>
        <taxon>Paenibacillaceae</taxon>
        <taxon>Brevibacillus</taxon>
    </lineage>
</organism>
<feature type="domain" description="Uracil-DNA glycosylase-like" evidence="12">
    <location>
        <begin position="49"/>
        <end position="209"/>
    </location>
</feature>
<dbReference type="SMART" id="SM00987">
    <property type="entry name" value="UreE_C"/>
    <property type="match status" value="1"/>
</dbReference>
<comment type="catalytic activity">
    <reaction evidence="1 9 11">
        <text>Hydrolyzes single-stranded DNA or mismatched double-stranded DNA and polynucleotides, releasing free uracil.</text>
        <dbReference type="EC" id="3.2.2.27"/>
    </reaction>
</comment>
<reference evidence="13" key="1">
    <citation type="submission" date="2022-06" db="EMBL/GenBank/DDBJ databases">
        <title>Genome sequencing of Brevibacillus sp. BB3-R1.</title>
        <authorList>
            <person name="Heo J."/>
            <person name="Lee D."/>
            <person name="Won M."/>
            <person name="Han B.-H."/>
            <person name="Hong S.-B."/>
            <person name="Kwon S.-W."/>
        </authorList>
    </citation>
    <scope>NUCLEOTIDE SEQUENCE</scope>
    <source>
        <strain evidence="13">BB3-R1</strain>
    </source>
</reference>
<keyword evidence="9" id="KW-0963">Cytoplasm</keyword>
<evidence type="ECO:0000256" key="8">
    <source>
        <dbReference type="ARBA" id="ARBA00023204"/>
    </source>
</evidence>
<dbReference type="NCBIfam" id="NF003592">
    <property type="entry name" value="PRK05254.1-5"/>
    <property type="match status" value="1"/>
</dbReference>
<evidence type="ECO:0000259" key="12">
    <source>
        <dbReference type="SMART" id="SM00986"/>
    </source>
</evidence>
<evidence type="ECO:0000256" key="6">
    <source>
        <dbReference type="ARBA" id="ARBA00022763"/>
    </source>
</evidence>
<keyword evidence="8 9" id="KW-0234">DNA repair</keyword>
<dbReference type="Proteomes" id="UP001056500">
    <property type="component" value="Chromosome"/>
</dbReference>
<dbReference type="SUPFAM" id="SSF52141">
    <property type="entry name" value="Uracil-DNA glycosylase-like"/>
    <property type="match status" value="1"/>
</dbReference>
<comment type="function">
    <text evidence="2 9 11">Excises uracil residues from the DNA which can arise as a result of misincorporation of dUMP residues by DNA polymerase or due to deamination of cytosine.</text>
</comment>
<evidence type="ECO:0000256" key="5">
    <source>
        <dbReference type="ARBA" id="ARBA00018429"/>
    </source>
</evidence>
<dbReference type="InterPro" id="IPR018085">
    <property type="entry name" value="Ura-DNA_Glyclase_AS"/>
</dbReference>
<dbReference type="InterPro" id="IPR002043">
    <property type="entry name" value="UDG_fam1"/>
</dbReference>
<keyword evidence="14" id="KW-1185">Reference proteome</keyword>